<organism evidence="2 3">
    <name type="scientific">Roseivirga thermotolerans</name>
    <dbReference type="NCBI Taxonomy" id="1758176"/>
    <lineage>
        <taxon>Bacteria</taxon>
        <taxon>Pseudomonadati</taxon>
        <taxon>Bacteroidota</taxon>
        <taxon>Cytophagia</taxon>
        <taxon>Cytophagales</taxon>
        <taxon>Roseivirgaceae</taxon>
        <taxon>Roseivirga</taxon>
    </lineage>
</organism>
<reference evidence="3" key="1">
    <citation type="journal article" date="2019" name="Int. J. Syst. Evol. Microbiol.">
        <title>The Global Catalogue of Microorganisms (GCM) 10K type strain sequencing project: providing services to taxonomists for standard genome sequencing and annotation.</title>
        <authorList>
            <consortium name="The Broad Institute Genomics Platform"/>
            <consortium name="The Broad Institute Genome Sequencing Center for Infectious Disease"/>
            <person name="Wu L."/>
            <person name="Ma J."/>
        </authorList>
    </citation>
    <scope>NUCLEOTIDE SEQUENCE [LARGE SCALE GENOMIC DNA]</scope>
    <source>
        <strain evidence="3">CGMCC 1.15111</strain>
    </source>
</reference>
<sequence>MLRYFRQNDPFRVIGIVLFILASRAIALVGLKAVPDPVALTVAFPSDLFVGAAGPLYGLLQWGLAFVFNSPLLNMFLASAFVLVNATTLNALLIRNSAFEENTYVPAALSTILFSFHPSVLWLSAELIASTFFLLALVYLQRHLRYRNSDETVLTAGIFLGLSSLFYIPFAWYVVLALLLFLFYSGTLGRRYLLLFWGFGLTLIGTWMVFLFQEEGANFWLLYAPVLVDFDFNQPLVLNALMGLCLPVAFSFVASTSNLAGMGMTNLQITLKRVFTWIGIFGILTFCFLSRGQIAGIVTLTLALAYFCTEFLLHIQRKWLAELFFLSLIALSVIMLFLQPFY</sequence>
<feature type="transmembrane region" description="Helical" evidence="1">
    <location>
        <begin position="319"/>
        <end position="338"/>
    </location>
</feature>
<feature type="transmembrane region" description="Helical" evidence="1">
    <location>
        <begin position="12"/>
        <end position="31"/>
    </location>
</feature>
<feature type="transmembrane region" description="Helical" evidence="1">
    <location>
        <begin position="236"/>
        <end position="254"/>
    </location>
</feature>
<keyword evidence="3" id="KW-1185">Reference proteome</keyword>
<evidence type="ECO:0000256" key="1">
    <source>
        <dbReference type="SAM" id="Phobius"/>
    </source>
</evidence>
<feature type="transmembrane region" description="Helical" evidence="1">
    <location>
        <begin position="120"/>
        <end position="140"/>
    </location>
</feature>
<proteinExistence type="predicted"/>
<protein>
    <recommendedName>
        <fullName evidence="4">Glycosyltransferase RgtA/B/C/D-like domain-containing protein</fullName>
    </recommendedName>
</protein>
<keyword evidence="1" id="KW-1133">Transmembrane helix</keyword>
<feature type="transmembrane region" description="Helical" evidence="1">
    <location>
        <begin position="152"/>
        <end position="185"/>
    </location>
</feature>
<dbReference type="RefSeq" id="WP_189628766.1">
    <property type="nucleotide sequence ID" value="NZ_BNAG01000001.1"/>
</dbReference>
<comment type="caution">
    <text evidence="2">The sequence shown here is derived from an EMBL/GenBank/DDBJ whole genome shotgun (WGS) entry which is preliminary data.</text>
</comment>
<accession>A0ABQ3I4Y3</accession>
<feature type="transmembrane region" description="Helical" evidence="1">
    <location>
        <begin position="72"/>
        <end position="94"/>
    </location>
</feature>
<feature type="transmembrane region" description="Helical" evidence="1">
    <location>
        <begin position="274"/>
        <end position="307"/>
    </location>
</feature>
<dbReference type="Proteomes" id="UP000658258">
    <property type="component" value="Unassembled WGS sequence"/>
</dbReference>
<evidence type="ECO:0000313" key="3">
    <source>
        <dbReference type="Proteomes" id="UP000658258"/>
    </source>
</evidence>
<evidence type="ECO:0000313" key="2">
    <source>
        <dbReference type="EMBL" id="GHE54657.1"/>
    </source>
</evidence>
<feature type="transmembrane region" description="Helical" evidence="1">
    <location>
        <begin position="191"/>
        <end position="212"/>
    </location>
</feature>
<keyword evidence="1" id="KW-0472">Membrane</keyword>
<name>A0ABQ3I4Y3_9BACT</name>
<dbReference type="EMBL" id="BNAG01000001">
    <property type="protein sequence ID" value="GHE54657.1"/>
    <property type="molecule type" value="Genomic_DNA"/>
</dbReference>
<evidence type="ECO:0008006" key="4">
    <source>
        <dbReference type="Google" id="ProtNLM"/>
    </source>
</evidence>
<gene>
    <name evidence="2" type="ORF">GCM10011340_06660</name>
</gene>
<keyword evidence="1" id="KW-0812">Transmembrane</keyword>